<gene>
    <name evidence="9" type="ORF">PACLA_8A018036</name>
</gene>
<dbReference type="GO" id="GO:0070212">
    <property type="term" value="P:protein poly-ADP-ribosylation"/>
    <property type="evidence" value="ECO:0007669"/>
    <property type="project" value="TreeGrafter"/>
</dbReference>
<dbReference type="InterPro" id="IPR050800">
    <property type="entry name" value="ARTD/PARP"/>
</dbReference>
<evidence type="ECO:0000256" key="6">
    <source>
        <dbReference type="ARBA" id="ARBA00023242"/>
    </source>
</evidence>
<dbReference type="PANTHER" id="PTHR10459">
    <property type="entry name" value="DNA LIGASE"/>
    <property type="match status" value="1"/>
</dbReference>
<keyword evidence="5" id="KW-0520">NAD</keyword>
<evidence type="ECO:0000256" key="1">
    <source>
        <dbReference type="ARBA" id="ARBA00004123"/>
    </source>
</evidence>
<evidence type="ECO:0000256" key="4">
    <source>
        <dbReference type="ARBA" id="ARBA00022695"/>
    </source>
</evidence>
<dbReference type="GO" id="GO:0016779">
    <property type="term" value="F:nucleotidyltransferase activity"/>
    <property type="evidence" value="ECO:0007669"/>
    <property type="project" value="UniProtKB-KW"/>
</dbReference>
<dbReference type="GO" id="GO:1990404">
    <property type="term" value="F:NAD+-protein mono-ADP-ribosyltransferase activity"/>
    <property type="evidence" value="ECO:0007669"/>
    <property type="project" value="TreeGrafter"/>
</dbReference>
<keyword evidence="10" id="KW-1185">Reference proteome</keyword>
<dbReference type="InterPro" id="IPR008893">
    <property type="entry name" value="WGR_domain"/>
</dbReference>
<dbReference type="Proteomes" id="UP001152795">
    <property type="component" value="Unassembled WGS sequence"/>
</dbReference>
<dbReference type="PANTHER" id="PTHR10459:SF66">
    <property type="entry name" value="PROTEIN MONO-ADP-RIBOSYLTRANSFERASE PARP3"/>
    <property type="match status" value="1"/>
</dbReference>
<evidence type="ECO:0000313" key="10">
    <source>
        <dbReference type="Proteomes" id="UP001152795"/>
    </source>
</evidence>
<dbReference type="GO" id="GO:0003950">
    <property type="term" value="F:NAD+ poly-ADP-ribosyltransferase activity"/>
    <property type="evidence" value="ECO:0007669"/>
    <property type="project" value="TreeGrafter"/>
</dbReference>
<dbReference type="InterPro" id="IPR036930">
    <property type="entry name" value="WGR_dom_sf"/>
</dbReference>
<keyword evidence="2" id="KW-0328">Glycosyltransferase</keyword>
<evidence type="ECO:0000259" key="8">
    <source>
        <dbReference type="PROSITE" id="PS51977"/>
    </source>
</evidence>
<dbReference type="Pfam" id="PF05406">
    <property type="entry name" value="WGR"/>
    <property type="match status" value="1"/>
</dbReference>
<dbReference type="EMBL" id="CACRXK020001043">
    <property type="protein sequence ID" value="CAB3986616.1"/>
    <property type="molecule type" value="Genomic_DNA"/>
</dbReference>
<reference evidence="9" key="1">
    <citation type="submission" date="2020-04" db="EMBL/GenBank/DDBJ databases">
        <authorList>
            <person name="Alioto T."/>
            <person name="Alioto T."/>
            <person name="Gomez Garrido J."/>
        </authorList>
    </citation>
    <scope>NUCLEOTIDE SEQUENCE</scope>
    <source>
        <strain evidence="9">A484AB</strain>
    </source>
</reference>
<organism evidence="9 10">
    <name type="scientific">Paramuricea clavata</name>
    <name type="common">Red gorgonian</name>
    <name type="synonym">Violescent sea-whip</name>
    <dbReference type="NCBI Taxonomy" id="317549"/>
    <lineage>
        <taxon>Eukaryota</taxon>
        <taxon>Metazoa</taxon>
        <taxon>Cnidaria</taxon>
        <taxon>Anthozoa</taxon>
        <taxon>Octocorallia</taxon>
        <taxon>Malacalcyonacea</taxon>
        <taxon>Plexauridae</taxon>
        <taxon>Paramuricea</taxon>
    </lineage>
</organism>
<comment type="similarity">
    <text evidence="7">Belongs to the ARTD/PARP family.</text>
</comment>
<dbReference type="SUPFAM" id="SSF142921">
    <property type="entry name" value="WGR domain-like"/>
    <property type="match status" value="1"/>
</dbReference>
<dbReference type="OrthoDB" id="6114255at2759"/>
<protein>
    <recommendedName>
        <fullName evidence="8">WGR domain-containing protein</fullName>
    </recommendedName>
</protein>
<name>A0A6S7GDB2_PARCT</name>
<dbReference type="AlphaFoldDB" id="A0A6S7GDB2"/>
<comment type="subcellular location">
    <subcellularLocation>
        <location evidence="1">Nucleus</location>
    </subcellularLocation>
</comment>
<dbReference type="GO" id="GO:0035861">
    <property type="term" value="C:site of double-strand break"/>
    <property type="evidence" value="ECO:0007669"/>
    <property type="project" value="TreeGrafter"/>
</dbReference>
<keyword evidence="6" id="KW-0539">Nucleus</keyword>
<evidence type="ECO:0000256" key="2">
    <source>
        <dbReference type="ARBA" id="ARBA00022676"/>
    </source>
</evidence>
<sequence>MIIRVDKCSTFGIKKAITKSVQYLPKLLINNNLIPTIKIGEAFQYLGRYFDFNMSNNNHKTELTTLANELMTDIDSKPLHPRNKLLVYSRYVLSKISWHFTIATLSKTWVIENIDPVANQYIPKCGLLLNQNFRKTFIILPSRYINNSLPTRKNLSRWGLSSSSECSFCLGPESLLHVVAGCQCYLDRFTWRHNSILNFVANTLQSVNGSALYADVPGFKSPSIITGDTYCPDLLLSLSNGSLYVVELTVGYETNLENNVNRKKAKYKELVKQLDKHFNEVSFINLSMSSLGIFAQECSTFLEMLGNVGSRFPGSSCSLNMDDMDGHCSLDKGEVFQGYDCLLNFVNEKSDKFYRIQVLKNDKGFHVWTRWGRNGTDGRSKLEGPISQEDAKKNFKKKFQEKTKNSWDERQQFSPVKGKYSLVVEQTDSSKSSQVTDSQLGEQEKYRVEEWKVNEKLGAQAEGEDGEK</sequence>
<proteinExistence type="inferred from homology"/>
<evidence type="ECO:0000256" key="7">
    <source>
        <dbReference type="ARBA" id="ARBA00024347"/>
    </source>
</evidence>
<dbReference type="FunFam" id="2.20.140.10:FF:000001">
    <property type="entry name" value="Poly [ADP-ribose] polymerase"/>
    <property type="match status" value="1"/>
</dbReference>
<accession>A0A6S7GDB2</accession>
<comment type="caution">
    <text evidence="9">The sequence shown here is derived from an EMBL/GenBank/DDBJ whole genome shotgun (WGS) entry which is preliminary data.</text>
</comment>
<dbReference type="SMART" id="SM00773">
    <property type="entry name" value="WGR"/>
    <property type="match status" value="1"/>
</dbReference>
<keyword evidence="4" id="KW-0548">Nucleotidyltransferase</keyword>
<dbReference type="Gene3D" id="2.20.140.10">
    <property type="entry name" value="WGR domain"/>
    <property type="match status" value="1"/>
</dbReference>
<evidence type="ECO:0000313" key="9">
    <source>
        <dbReference type="EMBL" id="CAB3986616.1"/>
    </source>
</evidence>
<keyword evidence="3" id="KW-0808">Transferase</keyword>
<dbReference type="GO" id="GO:0005730">
    <property type="term" value="C:nucleolus"/>
    <property type="evidence" value="ECO:0007669"/>
    <property type="project" value="TreeGrafter"/>
</dbReference>
<evidence type="ECO:0000256" key="3">
    <source>
        <dbReference type="ARBA" id="ARBA00022679"/>
    </source>
</evidence>
<evidence type="ECO:0000256" key="5">
    <source>
        <dbReference type="ARBA" id="ARBA00023027"/>
    </source>
</evidence>
<feature type="domain" description="WGR" evidence="8">
    <location>
        <begin position="332"/>
        <end position="420"/>
    </location>
</feature>
<dbReference type="PROSITE" id="PS51977">
    <property type="entry name" value="WGR"/>
    <property type="match status" value="1"/>
</dbReference>
<dbReference type="GO" id="GO:0006302">
    <property type="term" value="P:double-strand break repair"/>
    <property type="evidence" value="ECO:0007669"/>
    <property type="project" value="TreeGrafter"/>
</dbReference>